<feature type="transmembrane region" description="Helical" evidence="1">
    <location>
        <begin position="289"/>
        <end position="317"/>
    </location>
</feature>
<feature type="transmembrane region" description="Helical" evidence="1">
    <location>
        <begin position="87"/>
        <end position="104"/>
    </location>
</feature>
<accession>A0ABW5ILX2</accession>
<evidence type="ECO:0000313" key="3">
    <source>
        <dbReference type="Proteomes" id="UP001597544"/>
    </source>
</evidence>
<reference evidence="3" key="1">
    <citation type="journal article" date="2019" name="Int. J. Syst. Evol. Microbiol.">
        <title>The Global Catalogue of Microorganisms (GCM) 10K type strain sequencing project: providing services to taxonomists for standard genome sequencing and annotation.</title>
        <authorList>
            <consortium name="The Broad Institute Genomics Platform"/>
            <consortium name="The Broad Institute Genome Sequencing Center for Infectious Disease"/>
            <person name="Wu L."/>
            <person name="Ma J."/>
        </authorList>
    </citation>
    <scope>NUCLEOTIDE SEQUENCE [LARGE SCALE GENOMIC DNA]</scope>
    <source>
        <strain evidence="3">KCTC 42498</strain>
    </source>
</reference>
<protein>
    <submittedName>
        <fullName evidence="2">DUF3667 domain-containing protein</fullName>
    </submittedName>
</protein>
<comment type="caution">
    <text evidence="2">The sequence shown here is derived from an EMBL/GenBank/DDBJ whole genome shotgun (WGS) entry which is preliminary data.</text>
</comment>
<keyword evidence="1" id="KW-0472">Membrane</keyword>
<keyword evidence="1" id="KW-1133">Transmembrane helix</keyword>
<feature type="transmembrane region" description="Helical" evidence="1">
    <location>
        <begin position="234"/>
        <end position="255"/>
    </location>
</feature>
<keyword evidence="3" id="KW-1185">Reference proteome</keyword>
<keyword evidence="1" id="KW-0812">Transmembrane</keyword>
<dbReference type="Pfam" id="PF12412">
    <property type="entry name" value="DUF3667"/>
    <property type="match status" value="1"/>
</dbReference>
<dbReference type="CDD" id="cd00350">
    <property type="entry name" value="rubredoxin_like"/>
    <property type="match status" value="1"/>
</dbReference>
<organism evidence="2 3">
    <name type="scientific">Pontibacter locisalis</name>
    <dbReference type="NCBI Taxonomy" id="1719035"/>
    <lineage>
        <taxon>Bacteria</taxon>
        <taxon>Pseudomonadati</taxon>
        <taxon>Bacteroidota</taxon>
        <taxon>Cytophagia</taxon>
        <taxon>Cytophagales</taxon>
        <taxon>Hymenobacteraceae</taxon>
        <taxon>Pontibacter</taxon>
    </lineage>
</organism>
<dbReference type="RefSeq" id="WP_377506067.1">
    <property type="nucleotide sequence ID" value="NZ_JBHULU010000012.1"/>
</dbReference>
<dbReference type="Proteomes" id="UP001597544">
    <property type="component" value="Unassembled WGS sequence"/>
</dbReference>
<evidence type="ECO:0000256" key="1">
    <source>
        <dbReference type="SAM" id="Phobius"/>
    </source>
</evidence>
<dbReference type="EMBL" id="JBHULU010000012">
    <property type="protein sequence ID" value="MFD2514131.1"/>
    <property type="molecule type" value="Genomic_DNA"/>
</dbReference>
<evidence type="ECO:0000313" key="2">
    <source>
        <dbReference type="EMBL" id="MFD2514131.1"/>
    </source>
</evidence>
<sequence>MAKKRRKFTQCPNCGYTFEEANNYCPNCGQENHDLNVPVKHLIAEFFEGTLHFDTKAWRTLKCLILRPGLLTEKFNIGQRASYVPPFRLYVFISLIFFFVLALSKSTVTKQQEGATTLTPFPGVNIGSTAPDSLRNIDVAAVIKDSVAARLLEDSATAKLVNKAAALNTARKENLKWAELEAQVEKFAEGGEASKQKLLKNTSFMMFLLMPFFAYLLYLFYYKKRRNYVEHLMFSIHLHTFYFLLIIAAVVTAFIFPDLDLTGVVIFIMLLYLYFALKQVYKTSYVGTFLKLIPISFTYVLTLTIFLLGTLAISILLS</sequence>
<name>A0ABW5ILX2_9BACT</name>
<dbReference type="InterPro" id="IPR022134">
    <property type="entry name" value="DUF3667"/>
</dbReference>
<feature type="transmembrane region" description="Helical" evidence="1">
    <location>
        <begin position="261"/>
        <end position="277"/>
    </location>
</feature>
<gene>
    <name evidence="2" type="ORF">ACFSRY_09660</name>
</gene>
<feature type="transmembrane region" description="Helical" evidence="1">
    <location>
        <begin position="204"/>
        <end position="222"/>
    </location>
</feature>
<proteinExistence type="predicted"/>